<reference evidence="2" key="1">
    <citation type="journal article" date="2016" name="Nature">
        <title>Genome evolution in the allotetraploid frog Xenopus laevis.</title>
        <authorList>
            <person name="Session A.M."/>
            <person name="Uno Y."/>
            <person name="Kwon T."/>
            <person name="Chapman J.A."/>
            <person name="Toyoda A."/>
            <person name="Takahashi S."/>
            <person name="Fukui A."/>
            <person name="Hikosaka A."/>
            <person name="Suzuki A."/>
            <person name="Kondo M."/>
            <person name="van Heeringen S.J."/>
            <person name="Quigley I."/>
            <person name="Heinz S."/>
            <person name="Ogino H."/>
            <person name="Ochi H."/>
            <person name="Hellsten U."/>
            <person name="Lyons J.B."/>
            <person name="Simakov O."/>
            <person name="Putnam N."/>
            <person name="Stites J."/>
            <person name="Kuroki Y."/>
            <person name="Tanaka T."/>
            <person name="Michiue T."/>
            <person name="Watanabe M."/>
            <person name="Bogdanovic O."/>
            <person name="Lister R."/>
            <person name="Georgiou G."/>
            <person name="Paranjpe S.S."/>
            <person name="van Kruijsbergen I."/>
            <person name="Shu S."/>
            <person name="Carlson J."/>
            <person name="Kinoshita T."/>
            <person name="Ohta Y."/>
            <person name="Mawaribuchi S."/>
            <person name="Jenkins J."/>
            <person name="Grimwood J."/>
            <person name="Schmutz J."/>
            <person name="Mitros T."/>
            <person name="Mozaffari S.V."/>
            <person name="Suzuki Y."/>
            <person name="Haramoto Y."/>
            <person name="Yamamoto T.S."/>
            <person name="Takagi C."/>
            <person name="Heald R."/>
            <person name="Miller K."/>
            <person name="Haudenschild C."/>
            <person name="Kitzman J."/>
            <person name="Nakayama T."/>
            <person name="Izutsu Y."/>
            <person name="Robert J."/>
            <person name="Fortriede J."/>
            <person name="Burns K."/>
            <person name="Lotay V."/>
            <person name="Karimi K."/>
            <person name="Yasuoka Y."/>
            <person name="Dichmann D.S."/>
            <person name="Flajnik M.F."/>
            <person name="Houston D.W."/>
            <person name="Shendure J."/>
            <person name="DuPasquier L."/>
            <person name="Vize P.D."/>
            <person name="Zorn A.M."/>
            <person name="Ito M."/>
            <person name="Marcotte E.M."/>
            <person name="Wallingford J.B."/>
            <person name="Ito Y."/>
            <person name="Asashima M."/>
            <person name="Ueno N."/>
            <person name="Matsuda Y."/>
            <person name="Veenstra G.J."/>
            <person name="Fujiyama A."/>
            <person name="Harland R.M."/>
            <person name="Taira M."/>
            <person name="Rokhsar D.S."/>
        </authorList>
    </citation>
    <scope>NUCLEOTIDE SEQUENCE [LARGE SCALE GENOMIC DNA]</scope>
    <source>
        <strain evidence="2">J</strain>
    </source>
</reference>
<gene>
    <name evidence="1" type="ORF">XELAEV_18043072mg</name>
</gene>
<proteinExistence type="predicted"/>
<evidence type="ECO:0000313" key="1">
    <source>
        <dbReference type="EMBL" id="OCT61988.1"/>
    </source>
</evidence>
<organism evidence="1 2">
    <name type="scientific">Xenopus laevis</name>
    <name type="common">African clawed frog</name>
    <dbReference type="NCBI Taxonomy" id="8355"/>
    <lineage>
        <taxon>Eukaryota</taxon>
        <taxon>Metazoa</taxon>
        <taxon>Chordata</taxon>
        <taxon>Craniata</taxon>
        <taxon>Vertebrata</taxon>
        <taxon>Euteleostomi</taxon>
        <taxon>Amphibia</taxon>
        <taxon>Batrachia</taxon>
        <taxon>Anura</taxon>
        <taxon>Pipoidea</taxon>
        <taxon>Pipidae</taxon>
        <taxon>Xenopodinae</taxon>
        <taxon>Xenopus</taxon>
        <taxon>Xenopus</taxon>
    </lineage>
</organism>
<protein>
    <submittedName>
        <fullName evidence="1">Uncharacterized protein</fullName>
    </submittedName>
</protein>
<dbReference type="Proteomes" id="UP000694892">
    <property type="component" value="Chromosome 9_10L"/>
</dbReference>
<sequence length="106" mass="11820">MKEKKNASESGTTDWICGENVLENFAPVPHGGQITQGLCHWHFYCYHVQHLQAIQRKKIKSFNGTFAGFGSSIVFSSSEMLFSSFLFHRGVGCHISGDPLWIKAAT</sequence>
<dbReference type="EMBL" id="CM004482">
    <property type="protein sequence ID" value="OCT61988.1"/>
    <property type="molecule type" value="Genomic_DNA"/>
</dbReference>
<dbReference type="AlphaFoldDB" id="A0A974BW91"/>
<name>A0A974BW91_XENLA</name>
<evidence type="ECO:0000313" key="2">
    <source>
        <dbReference type="Proteomes" id="UP000694892"/>
    </source>
</evidence>
<accession>A0A974BW91</accession>